<feature type="compositionally biased region" description="Polar residues" evidence="1">
    <location>
        <begin position="1"/>
        <end position="10"/>
    </location>
</feature>
<comment type="caution">
    <text evidence="2">The sequence shown here is derived from an EMBL/GenBank/DDBJ whole genome shotgun (WGS) entry which is preliminary data.</text>
</comment>
<evidence type="ECO:0000313" key="3">
    <source>
        <dbReference type="Proteomes" id="UP000305647"/>
    </source>
</evidence>
<feature type="compositionally biased region" description="Basic and acidic residues" evidence="1">
    <location>
        <begin position="17"/>
        <end position="31"/>
    </location>
</feature>
<organism evidence="2 3">
    <name type="scientific">Wallemia mellicola</name>
    <dbReference type="NCBI Taxonomy" id="1708541"/>
    <lineage>
        <taxon>Eukaryota</taxon>
        <taxon>Fungi</taxon>
        <taxon>Dikarya</taxon>
        <taxon>Basidiomycota</taxon>
        <taxon>Wallemiomycotina</taxon>
        <taxon>Wallemiomycetes</taxon>
        <taxon>Wallemiales</taxon>
        <taxon>Wallemiaceae</taxon>
        <taxon>Wallemia</taxon>
    </lineage>
</organism>
<dbReference type="Proteomes" id="UP000305647">
    <property type="component" value="Unassembled WGS sequence"/>
</dbReference>
<evidence type="ECO:0000256" key="1">
    <source>
        <dbReference type="SAM" id="MobiDB-lite"/>
    </source>
</evidence>
<feature type="compositionally biased region" description="Polar residues" evidence="1">
    <location>
        <begin position="100"/>
        <end position="110"/>
    </location>
</feature>
<evidence type="ECO:0000313" key="2">
    <source>
        <dbReference type="EMBL" id="TIC27993.1"/>
    </source>
</evidence>
<dbReference type="EMBL" id="SPRO01000047">
    <property type="protein sequence ID" value="TIC27993.1"/>
    <property type="molecule type" value="Genomic_DNA"/>
</dbReference>
<name>A0A4T0NFP2_9BASI</name>
<protein>
    <submittedName>
        <fullName evidence="2">Uncharacterized protein</fullName>
    </submittedName>
</protein>
<proteinExistence type="predicted"/>
<reference evidence="2 3" key="1">
    <citation type="submission" date="2019-03" db="EMBL/GenBank/DDBJ databases">
        <title>Sequencing 25 genomes of Wallemia mellicola.</title>
        <authorList>
            <person name="Gostincar C."/>
        </authorList>
    </citation>
    <scope>NUCLEOTIDE SEQUENCE [LARGE SCALE GENOMIC DNA]</scope>
    <source>
        <strain evidence="2 3">EXF-8738</strain>
    </source>
</reference>
<feature type="region of interest" description="Disordered" evidence="1">
    <location>
        <begin position="1"/>
        <end position="110"/>
    </location>
</feature>
<dbReference type="AlphaFoldDB" id="A0A4T0NFP2"/>
<feature type="compositionally biased region" description="Acidic residues" evidence="1">
    <location>
        <begin position="63"/>
        <end position="76"/>
    </location>
</feature>
<accession>A0A4T0NFP2</accession>
<gene>
    <name evidence="2" type="ORF">E3Q10_03449</name>
</gene>
<sequence>MINSNTQDRMSFNDPFSEAHKNVEAPKDSPKPENVQSSHSISNRRHSQLHTSAGEPIKAPENEALEEGEKEPEPDVVETGKAIEGGRGPHRGSLAGDIPDNNNPWSKGAF</sequence>